<sequence length="400" mass="43247">MTGRLFTSESVTEGHPDKIADQISDTVLDYLLEHDPKSRVAVETLLTTGLVVVAGEVTTEAYAPVAQLVRDKILEIGYDSSEKGFDGSSCGVQVAIGAQSADIAQGVDDAYEDRVEASIDELDRQGAGDQGLMFGYACDDTPELFPLPIKIAQSLAERLSQVRKDGTLPYLRPDGKTQVTIEYDNDNRAVRVDAIVLSTQHAEDIDLEKTLQPDIKKHVIEPVLEQFKDVVPSEGYKLYINPTGRFVVGGPMGDAGLTGRKIIVDTYGGMARHGGGAFSGKDPSKVDRSAAYAMRWVAKNVVAAGLARRCEAQVAYAIGKAAPVGVFIETFGTETVPVETIQKAVLEVFDLRPAAIIRDLDLLRPIYAKTAAYGHFGRELPEFTWERTDRAEALKAAAGA</sequence>
<dbReference type="HAMAP" id="MF_00086">
    <property type="entry name" value="S_AdoMet_synth1"/>
    <property type="match status" value="1"/>
</dbReference>
<feature type="binding site" description="in other chain" evidence="10">
    <location>
        <begin position="174"/>
        <end position="176"/>
    </location>
    <ligand>
        <name>ATP</name>
        <dbReference type="ChEBI" id="CHEBI:30616"/>
        <note>ligand shared between two neighboring subunits</note>
    </ligand>
</feature>
<comment type="similarity">
    <text evidence="2 10 12">Belongs to the AdoMet synthase family.</text>
</comment>
<dbReference type="GO" id="GO:0004478">
    <property type="term" value="F:methionine adenosyltransferase activity"/>
    <property type="evidence" value="ECO:0007669"/>
    <property type="project" value="UniProtKB-EC"/>
</dbReference>
<feature type="domain" description="S-adenosylmethionine synthetase central" evidence="14">
    <location>
        <begin position="125"/>
        <end position="246"/>
    </location>
</feature>
<evidence type="ECO:0000313" key="16">
    <source>
        <dbReference type="EMBL" id="MEX0428643.1"/>
    </source>
</evidence>
<evidence type="ECO:0000259" key="15">
    <source>
        <dbReference type="Pfam" id="PF02773"/>
    </source>
</evidence>
<dbReference type="PIRSF" id="PIRSF000497">
    <property type="entry name" value="MAT"/>
    <property type="match status" value="1"/>
</dbReference>
<evidence type="ECO:0000313" key="17">
    <source>
        <dbReference type="Proteomes" id="UP001556631"/>
    </source>
</evidence>
<keyword evidence="3 10" id="KW-0554">One-carbon metabolism</keyword>
<dbReference type="PROSITE" id="PS00377">
    <property type="entry name" value="ADOMET_SYNTHASE_2"/>
    <property type="match status" value="1"/>
</dbReference>
<comment type="caution">
    <text evidence="16">The sequence shown here is derived from an EMBL/GenBank/DDBJ whole genome shotgun (WGS) entry which is preliminary data.</text>
</comment>
<dbReference type="Pfam" id="PF02772">
    <property type="entry name" value="S-AdoMet_synt_M"/>
    <property type="match status" value="1"/>
</dbReference>
<dbReference type="SUPFAM" id="SSF55973">
    <property type="entry name" value="S-adenosylmethionine synthetase"/>
    <property type="match status" value="3"/>
</dbReference>
<feature type="region of interest" description="Flexible loop" evidence="10">
    <location>
        <begin position="99"/>
        <end position="109"/>
    </location>
</feature>
<dbReference type="EMBL" id="JBFPJR010000024">
    <property type="protein sequence ID" value="MEX0428643.1"/>
    <property type="molecule type" value="Genomic_DNA"/>
</dbReference>
<feature type="binding site" description="in other chain" evidence="10">
    <location>
        <position position="285"/>
    </location>
    <ligand>
        <name>L-methionine</name>
        <dbReference type="ChEBI" id="CHEBI:57844"/>
        <note>ligand shared between two neighboring subunits</note>
    </ligand>
</feature>
<organism evidence="16 17">
    <name type="scientific">Nocardioides eburneus</name>
    <dbReference type="NCBI Taxonomy" id="3231482"/>
    <lineage>
        <taxon>Bacteria</taxon>
        <taxon>Bacillati</taxon>
        <taxon>Actinomycetota</taxon>
        <taxon>Actinomycetes</taxon>
        <taxon>Propionibacteriales</taxon>
        <taxon>Nocardioidaceae</taxon>
        <taxon>Nocardioides</taxon>
    </lineage>
</organism>
<dbReference type="InterPro" id="IPR002133">
    <property type="entry name" value="S-AdoMet_synthetase"/>
</dbReference>
<dbReference type="Proteomes" id="UP001556631">
    <property type="component" value="Unassembled WGS sequence"/>
</dbReference>
<feature type="binding site" evidence="10">
    <location>
        <position position="254"/>
    </location>
    <ligand>
        <name>L-methionine</name>
        <dbReference type="ChEBI" id="CHEBI:57844"/>
        <note>ligand shared between two neighboring subunits</note>
    </ligand>
</feature>
<evidence type="ECO:0000256" key="8">
    <source>
        <dbReference type="ARBA" id="ARBA00022842"/>
    </source>
</evidence>
<dbReference type="RefSeq" id="WP_367994615.1">
    <property type="nucleotide sequence ID" value="NZ_JBFPJR010000024.1"/>
</dbReference>
<comment type="subcellular location">
    <subcellularLocation>
        <location evidence="10 11">Cytoplasm</location>
    </subcellularLocation>
</comment>
<dbReference type="InterPro" id="IPR022636">
    <property type="entry name" value="S-AdoMet_synthetase_sfam"/>
</dbReference>
<accession>A0ABV3T350</accession>
<comment type="function">
    <text evidence="10">Catalyzes the formation of S-adenosylmethionine (AdoMet) from methionine and ATP. The overall synthetic reaction is composed of two sequential steps, AdoMet formation and the subsequent tripolyphosphate hydrolysis which occurs prior to release of AdoMet from the enzyme.</text>
</comment>
<feature type="binding site" description="in other chain" evidence="10">
    <location>
        <begin position="260"/>
        <end position="261"/>
    </location>
    <ligand>
        <name>ATP</name>
        <dbReference type="ChEBI" id="CHEBI:30616"/>
        <note>ligand shared between two neighboring subunits</note>
    </ligand>
</feature>
<comment type="subunit">
    <text evidence="10">Homotetramer; dimer of dimers.</text>
</comment>
<feature type="domain" description="S-adenosylmethionine synthetase C-terminal" evidence="15">
    <location>
        <begin position="248"/>
        <end position="387"/>
    </location>
</feature>
<comment type="cofactor">
    <cofactor evidence="10">
        <name>Mg(2+)</name>
        <dbReference type="ChEBI" id="CHEBI:18420"/>
    </cofactor>
    <text evidence="10">Binds 2 divalent ions per subunit.</text>
</comment>
<evidence type="ECO:0000256" key="4">
    <source>
        <dbReference type="ARBA" id="ARBA00022679"/>
    </source>
</evidence>
<keyword evidence="10" id="KW-0963">Cytoplasm</keyword>
<keyword evidence="6 10" id="KW-0547">Nucleotide-binding</keyword>
<keyword evidence="5 10" id="KW-0479">Metal-binding</keyword>
<dbReference type="InterPro" id="IPR022628">
    <property type="entry name" value="S-AdoMet_synt_N"/>
</dbReference>
<evidence type="ECO:0000256" key="9">
    <source>
        <dbReference type="ARBA" id="ARBA00022958"/>
    </source>
</evidence>
<evidence type="ECO:0000256" key="2">
    <source>
        <dbReference type="ARBA" id="ARBA00009685"/>
    </source>
</evidence>
<keyword evidence="4 10" id="KW-0808">Transferase</keyword>
<keyword evidence="9 10" id="KW-0630">Potassium</keyword>
<evidence type="ECO:0000256" key="12">
    <source>
        <dbReference type="RuleBase" id="RU004462"/>
    </source>
</evidence>
<feature type="binding site" evidence="10">
    <location>
        <position position="17"/>
    </location>
    <ligand>
        <name>Mg(2+)</name>
        <dbReference type="ChEBI" id="CHEBI:18420"/>
    </ligand>
</feature>
<reference evidence="16 17" key="1">
    <citation type="submission" date="2024-07" db="EMBL/GenBank/DDBJ databases">
        <authorList>
            <person name="Lee S."/>
            <person name="Kang M."/>
        </authorList>
    </citation>
    <scope>NUCLEOTIDE SEQUENCE [LARGE SCALE GENOMIC DNA]</scope>
    <source>
        <strain evidence="16 17">DS6</strain>
    </source>
</reference>
<evidence type="ECO:0000256" key="11">
    <source>
        <dbReference type="RuleBase" id="RU000542"/>
    </source>
</evidence>
<keyword evidence="17" id="KW-1185">Reference proteome</keyword>
<proteinExistence type="inferred from homology"/>
<feature type="binding site" description="in other chain" evidence="10">
    <location>
        <position position="15"/>
    </location>
    <ligand>
        <name>ATP</name>
        <dbReference type="ChEBI" id="CHEBI:30616"/>
        <note>ligand shared between two neighboring subunits</note>
    </ligand>
</feature>
<dbReference type="PROSITE" id="PS00376">
    <property type="entry name" value="ADOMET_SYNTHASE_1"/>
    <property type="match status" value="1"/>
</dbReference>
<dbReference type="EC" id="2.5.1.6" evidence="10"/>
<dbReference type="Pfam" id="PF02773">
    <property type="entry name" value="S-AdoMet_synt_C"/>
    <property type="match status" value="1"/>
</dbReference>
<evidence type="ECO:0000256" key="6">
    <source>
        <dbReference type="ARBA" id="ARBA00022741"/>
    </source>
</evidence>
<dbReference type="InterPro" id="IPR022631">
    <property type="entry name" value="ADOMET_SYNTHASE_CS"/>
</dbReference>
<feature type="binding site" description="in other chain" evidence="10">
    <location>
        <begin position="245"/>
        <end position="246"/>
    </location>
    <ligand>
        <name>ATP</name>
        <dbReference type="ChEBI" id="CHEBI:30616"/>
        <note>ligand shared between two neighboring subunits</note>
    </ligand>
</feature>
<evidence type="ECO:0000256" key="1">
    <source>
        <dbReference type="ARBA" id="ARBA00005224"/>
    </source>
</evidence>
<comment type="pathway">
    <text evidence="1 10">Amino-acid biosynthesis; S-adenosyl-L-methionine biosynthesis; S-adenosyl-L-methionine from L-methionine: step 1/1.</text>
</comment>
<feature type="binding site" description="in other chain" evidence="10">
    <location>
        <position position="99"/>
    </location>
    <ligand>
        <name>L-methionine</name>
        <dbReference type="ChEBI" id="CHEBI:57844"/>
        <note>ligand shared between two neighboring subunits</note>
    </ligand>
</feature>
<name>A0ABV3T350_9ACTN</name>
<evidence type="ECO:0000256" key="3">
    <source>
        <dbReference type="ARBA" id="ARBA00022563"/>
    </source>
</evidence>
<dbReference type="InterPro" id="IPR022629">
    <property type="entry name" value="S-AdoMet_synt_central"/>
</dbReference>
<dbReference type="CDD" id="cd18079">
    <property type="entry name" value="S-AdoMet_synt"/>
    <property type="match status" value="1"/>
</dbReference>
<dbReference type="NCBIfam" id="TIGR01034">
    <property type="entry name" value="metK"/>
    <property type="match status" value="1"/>
</dbReference>
<evidence type="ECO:0000259" key="13">
    <source>
        <dbReference type="Pfam" id="PF00438"/>
    </source>
</evidence>
<feature type="binding site" evidence="10">
    <location>
        <position position="254"/>
    </location>
    <ligand>
        <name>ATP</name>
        <dbReference type="ChEBI" id="CHEBI:30616"/>
        <note>ligand shared between two neighboring subunits</note>
    </ligand>
</feature>
<keyword evidence="8 10" id="KW-0460">Magnesium</keyword>
<evidence type="ECO:0000256" key="7">
    <source>
        <dbReference type="ARBA" id="ARBA00022840"/>
    </source>
</evidence>
<dbReference type="Gene3D" id="3.30.300.10">
    <property type="match status" value="3"/>
</dbReference>
<dbReference type="PANTHER" id="PTHR11964">
    <property type="entry name" value="S-ADENOSYLMETHIONINE SYNTHETASE"/>
    <property type="match status" value="1"/>
</dbReference>
<feature type="domain" description="S-adenosylmethionine synthetase N-terminal" evidence="13">
    <location>
        <begin position="5"/>
        <end position="101"/>
    </location>
</feature>
<protein>
    <recommendedName>
        <fullName evidence="10">S-adenosylmethionine synthase</fullName>
        <shortName evidence="10">AdoMet synthase</shortName>
        <ecNumber evidence="10">2.5.1.6</ecNumber>
    </recommendedName>
    <alternativeName>
        <fullName evidence="10">MAT</fullName>
    </alternativeName>
    <alternativeName>
        <fullName evidence="10">Methionine adenosyltransferase</fullName>
    </alternativeName>
</protein>
<comment type="catalytic activity">
    <reaction evidence="10">
        <text>L-methionine + ATP + H2O = S-adenosyl-L-methionine + phosphate + diphosphate</text>
        <dbReference type="Rhea" id="RHEA:21080"/>
        <dbReference type="ChEBI" id="CHEBI:15377"/>
        <dbReference type="ChEBI" id="CHEBI:30616"/>
        <dbReference type="ChEBI" id="CHEBI:33019"/>
        <dbReference type="ChEBI" id="CHEBI:43474"/>
        <dbReference type="ChEBI" id="CHEBI:57844"/>
        <dbReference type="ChEBI" id="CHEBI:59789"/>
        <dbReference type="EC" id="2.5.1.6"/>
    </reaction>
</comment>
<dbReference type="InterPro" id="IPR022630">
    <property type="entry name" value="S-AdoMet_synt_C"/>
</dbReference>
<feature type="binding site" evidence="10">
    <location>
        <position position="281"/>
    </location>
    <ligand>
        <name>ATP</name>
        <dbReference type="ChEBI" id="CHEBI:30616"/>
        <note>ligand shared between two neighboring subunits</note>
    </ligand>
</feature>
<comment type="cofactor">
    <cofactor evidence="10">
        <name>K(+)</name>
        <dbReference type="ChEBI" id="CHEBI:29103"/>
    </cofactor>
    <text evidence="10">Binds 1 potassium ion per subunit.</text>
</comment>
<evidence type="ECO:0000256" key="5">
    <source>
        <dbReference type="ARBA" id="ARBA00022723"/>
    </source>
</evidence>
<feature type="binding site" description="in other chain" evidence="10">
    <location>
        <position position="56"/>
    </location>
    <ligand>
        <name>L-methionine</name>
        <dbReference type="ChEBI" id="CHEBI:57844"/>
        <note>ligand shared between two neighboring subunits</note>
    </ligand>
</feature>
<gene>
    <name evidence="10 16" type="primary">metK</name>
    <name evidence="16" type="ORF">AB3X52_13525</name>
</gene>
<evidence type="ECO:0000259" key="14">
    <source>
        <dbReference type="Pfam" id="PF02772"/>
    </source>
</evidence>
<dbReference type="Pfam" id="PF00438">
    <property type="entry name" value="S-AdoMet_synt_N"/>
    <property type="match status" value="1"/>
</dbReference>
<keyword evidence="7 10" id="KW-0067">ATP-binding</keyword>
<evidence type="ECO:0000256" key="10">
    <source>
        <dbReference type="HAMAP-Rule" id="MF_00086"/>
    </source>
</evidence>
<feature type="binding site" evidence="10">
    <location>
        <position position="43"/>
    </location>
    <ligand>
        <name>K(+)</name>
        <dbReference type="ChEBI" id="CHEBI:29103"/>
    </ligand>
</feature>
<feature type="binding site" evidence="10">
    <location>
        <position position="277"/>
    </location>
    <ligand>
        <name>ATP</name>
        <dbReference type="ChEBI" id="CHEBI:30616"/>
        <note>ligand shared between two neighboring subunits</note>
    </ligand>
</feature>